<keyword evidence="1" id="KW-1133">Transmembrane helix</keyword>
<name>A0A1G2FXH0_9BACT</name>
<feature type="transmembrane region" description="Helical" evidence="1">
    <location>
        <begin position="27"/>
        <end position="46"/>
    </location>
</feature>
<proteinExistence type="predicted"/>
<accession>A0A1G2FXH0</accession>
<comment type="caution">
    <text evidence="2">The sequence shown here is derived from an EMBL/GenBank/DDBJ whole genome shotgun (WGS) entry which is preliminary data.</text>
</comment>
<sequence>MILIVSFVFFFPRNSYAYLDPGTFSYFIQMLVAVLAGIGVAVKVSWTSIKGVFLKLFSKKKQDEKDSA</sequence>
<gene>
    <name evidence="2" type="ORF">A2W41_03180</name>
</gene>
<dbReference type="EMBL" id="MHNI01000014">
    <property type="protein sequence ID" value="OGZ42763.1"/>
    <property type="molecule type" value="Genomic_DNA"/>
</dbReference>
<organism evidence="2 3">
    <name type="scientific">Candidatus Ryanbacteria bacterium RIFCSPHIGHO2_01_45_13</name>
    <dbReference type="NCBI Taxonomy" id="1802112"/>
    <lineage>
        <taxon>Bacteria</taxon>
        <taxon>Candidatus Ryaniibacteriota</taxon>
    </lineage>
</organism>
<evidence type="ECO:0000256" key="1">
    <source>
        <dbReference type="SAM" id="Phobius"/>
    </source>
</evidence>
<protein>
    <submittedName>
        <fullName evidence="2">Uncharacterized protein</fullName>
    </submittedName>
</protein>
<keyword evidence="1" id="KW-0812">Transmembrane</keyword>
<dbReference type="Proteomes" id="UP000176700">
    <property type="component" value="Unassembled WGS sequence"/>
</dbReference>
<keyword evidence="1" id="KW-0472">Membrane</keyword>
<dbReference type="AlphaFoldDB" id="A0A1G2FXH0"/>
<evidence type="ECO:0000313" key="2">
    <source>
        <dbReference type="EMBL" id="OGZ42763.1"/>
    </source>
</evidence>
<evidence type="ECO:0000313" key="3">
    <source>
        <dbReference type="Proteomes" id="UP000176700"/>
    </source>
</evidence>
<reference evidence="2 3" key="1">
    <citation type="journal article" date="2016" name="Nat. Commun.">
        <title>Thousands of microbial genomes shed light on interconnected biogeochemical processes in an aquifer system.</title>
        <authorList>
            <person name="Anantharaman K."/>
            <person name="Brown C.T."/>
            <person name="Hug L.A."/>
            <person name="Sharon I."/>
            <person name="Castelle C.J."/>
            <person name="Probst A.J."/>
            <person name="Thomas B.C."/>
            <person name="Singh A."/>
            <person name="Wilkins M.J."/>
            <person name="Karaoz U."/>
            <person name="Brodie E.L."/>
            <person name="Williams K.H."/>
            <person name="Hubbard S.S."/>
            <person name="Banfield J.F."/>
        </authorList>
    </citation>
    <scope>NUCLEOTIDE SEQUENCE [LARGE SCALE GENOMIC DNA]</scope>
</reference>